<proteinExistence type="predicted"/>
<dbReference type="RefSeq" id="WP_005674655.1">
    <property type="nucleotide sequence ID" value="NZ_GL636062.1"/>
</dbReference>
<organism evidence="1 2">
    <name type="scientific">Lautropia mirabilis ATCC 51599</name>
    <dbReference type="NCBI Taxonomy" id="887898"/>
    <lineage>
        <taxon>Bacteria</taxon>
        <taxon>Pseudomonadati</taxon>
        <taxon>Pseudomonadota</taxon>
        <taxon>Betaproteobacteria</taxon>
        <taxon>Burkholderiales</taxon>
        <taxon>Burkholderiaceae</taxon>
        <taxon>Lautropia</taxon>
    </lineage>
</organism>
<keyword evidence="1" id="KW-0328">Glycosyltransferase</keyword>
<reference evidence="1 2" key="1">
    <citation type="submission" date="2010-12" db="EMBL/GenBank/DDBJ databases">
        <authorList>
            <person name="Muzny D."/>
            <person name="Qin X."/>
            <person name="Deng J."/>
            <person name="Jiang H."/>
            <person name="Liu Y."/>
            <person name="Qu J."/>
            <person name="Song X.-Z."/>
            <person name="Zhang L."/>
            <person name="Thornton R."/>
            <person name="Coyle M."/>
            <person name="Francisco L."/>
            <person name="Jackson L."/>
            <person name="Javaid M."/>
            <person name="Korchina V."/>
            <person name="Kovar C."/>
            <person name="Mata R."/>
            <person name="Mathew T."/>
            <person name="Ngo R."/>
            <person name="Nguyen L."/>
            <person name="Nguyen N."/>
            <person name="Okwuonu G."/>
            <person name="Ongeri F."/>
            <person name="Pham C."/>
            <person name="Simmons D."/>
            <person name="Wilczek-Boney K."/>
            <person name="Hale W."/>
            <person name="Jakkamsetti A."/>
            <person name="Pham P."/>
            <person name="Ruth R."/>
            <person name="San Lucas F."/>
            <person name="Warren J."/>
            <person name="Zhang J."/>
            <person name="Zhao Z."/>
            <person name="Zhou C."/>
            <person name="Zhu D."/>
            <person name="Lee S."/>
            <person name="Bess C."/>
            <person name="Blankenburg K."/>
            <person name="Forbes L."/>
            <person name="Fu Q."/>
            <person name="Gubbala S."/>
            <person name="Hirani K."/>
            <person name="Jayaseelan J.C."/>
            <person name="Lara F."/>
            <person name="Munidasa M."/>
            <person name="Palculict T."/>
            <person name="Patil S."/>
            <person name="Pu L.-L."/>
            <person name="Saada N."/>
            <person name="Tang L."/>
            <person name="Weissenberger G."/>
            <person name="Zhu Y."/>
            <person name="Hemphill L."/>
            <person name="Shang Y."/>
            <person name="Youmans B."/>
            <person name="Ayvaz T."/>
            <person name="Ross M."/>
            <person name="Santibanez J."/>
            <person name="Aqrawi P."/>
            <person name="Gross S."/>
            <person name="Joshi V."/>
            <person name="Fowler G."/>
            <person name="Nazareth L."/>
            <person name="Reid J."/>
            <person name="Worley K."/>
            <person name="Petrosino J."/>
            <person name="Highlander S."/>
            <person name="Gibbs R."/>
        </authorList>
    </citation>
    <scope>NUCLEOTIDE SEQUENCE [LARGE SCALE GENOMIC DNA]</scope>
    <source>
        <strain evidence="1 2">ATCC 51599</strain>
    </source>
</reference>
<name>E7RZY2_9BURK</name>
<accession>E7RZY2</accession>
<dbReference type="SUPFAM" id="SSF53756">
    <property type="entry name" value="UDP-Glycosyltransferase/glycogen phosphorylase"/>
    <property type="match status" value="1"/>
</dbReference>
<dbReference type="PANTHER" id="PTHR12526:SF636">
    <property type="entry name" value="BLL3647 PROTEIN"/>
    <property type="match status" value="1"/>
</dbReference>
<dbReference type="AlphaFoldDB" id="E7RZY2"/>
<dbReference type="EC" id="2.4.-.-" evidence="1"/>
<dbReference type="STRING" id="887898.HMPREF0551_2246"/>
<gene>
    <name evidence="1" type="ORF">HMPREF0551_2246</name>
</gene>
<dbReference type="GO" id="GO:0016757">
    <property type="term" value="F:glycosyltransferase activity"/>
    <property type="evidence" value="ECO:0007669"/>
    <property type="project" value="UniProtKB-KW"/>
</dbReference>
<comment type="caution">
    <text evidence="1">The sequence shown here is derived from an EMBL/GenBank/DDBJ whole genome shotgun (WGS) entry which is preliminary data.</text>
</comment>
<dbReference type="HOGENOM" id="CLU_087827_1_0_4"/>
<evidence type="ECO:0000313" key="2">
    <source>
        <dbReference type="Proteomes" id="UP000011021"/>
    </source>
</evidence>
<keyword evidence="2" id="KW-1185">Reference proteome</keyword>
<protein>
    <submittedName>
        <fullName evidence="1">Glycosyltransferase, group 1 family protein</fullName>
        <ecNumber evidence="1">2.4.-.-</ecNumber>
    </submittedName>
</protein>
<evidence type="ECO:0000313" key="1">
    <source>
        <dbReference type="EMBL" id="EFV94131.1"/>
    </source>
</evidence>
<dbReference type="EMBL" id="AEQP01000022">
    <property type="protein sequence ID" value="EFV94131.1"/>
    <property type="molecule type" value="Genomic_DNA"/>
</dbReference>
<keyword evidence="1" id="KW-0808">Transferase</keyword>
<dbReference type="Pfam" id="PF13692">
    <property type="entry name" value="Glyco_trans_1_4"/>
    <property type="match status" value="1"/>
</dbReference>
<dbReference type="Gene3D" id="3.40.50.2000">
    <property type="entry name" value="Glycogen Phosphorylase B"/>
    <property type="match status" value="2"/>
</dbReference>
<dbReference type="Proteomes" id="UP000011021">
    <property type="component" value="Unassembled WGS sequence"/>
</dbReference>
<sequence length="169" mass="18392">MEHKNLPRLLDAFARVAAERPHVRLLLVGGGPLHDTLAARIRELKLDERALLLGERSDVAALMKAADMLVAPSLREGMSNVILEAMALGLPVLATRVGGTPEVIEDGRHGVLVDPTDTQALAHAMLQLIDDPVRRQAIGQAGRQKVLEQYSPPAMVSAMLKEYSRVSQR</sequence>
<dbReference type="eggNOG" id="COG0438">
    <property type="taxonomic scope" value="Bacteria"/>
</dbReference>
<dbReference type="PANTHER" id="PTHR12526">
    <property type="entry name" value="GLYCOSYLTRANSFERASE"/>
    <property type="match status" value="1"/>
</dbReference>